<dbReference type="Pfam" id="PF01515">
    <property type="entry name" value="PTA_PTB"/>
    <property type="match status" value="2"/>
</dbReference>
<dbReference type="GO" id="GO:0050182">
    <property type="term" value="F:phosphate butyryltransferase activity"/>
    <property type="evidence" value="ECO:0007669"/>
    <property type="project" value="UniProtKB-EC"/>
</dbReference>
<protein>
    <submittedName>
        <fullName evidence="5">Phosphate butyryltransferase</fullName>
        <ecNumber evidence="5">2.3.1.19</ecNumber>
    </submittedName>
</protein>
<dbReference type="PIRSF" id="PIRSF000428">
    <property type="entry name" value="P_Ac_trans"/>
    <property type="match status" value="1"/>
</dbReference>
<accession>C0GHW8</accession>
<gene>
    <name evidence="5" type="ORF">DealDRAFT_2077</name>
</gene>
<dbReference type="Proteomes" id="UP000006443">
    <property type="component" value="Unassembled WGS sequence"/>
</dbReference>
<dbReference type="STRING" id="555088.DealDRAFT_2077"/>
<dbReference type="NCBIfam" id="NF006045">
    <property type="entry name" value="PRK08190.1"/>
    <property type="match status" value="1"/>
</dbReference>
<dbReference type="EC" id="2.3.1.19" evidence="5"/>
<evidence type="ECO:0000259" key="4">
    <source>
        <dbReference type="Pfam" id="PF01515"/>
    </source>
</evidence>
<dbReference type="EMBL" id="ACJM01000010">
    <property type="protein sequence ID" value="EEG77042.1"/>
    <property type="molecule type" value="Genomic_DNA"/>
</dbReference>
<keyword evidence="2 5" id="KW-0808">Transferase</keyword>
<reference evidence="5 6" key="1">
    <citation type="submission" date="2009-02" db="EMBL/GenBank/DDBJ databases">
        <title>Sequencing of the draft genome and assembly of Dethiobacter alkaliphilus AHT 1.</title>
        <authorList>
            <consortium name="US DOE Joint Genome Institute (JGI-PGF)"/>
            <person name="Lucas S."/>
            <person name="Copeland A."/>
            <person name="Lapidus A."/>
            <person name="Glavina del Rio T."/>
            <person name="Dalin E."/>
            <person name="Tice H."/>
            <person name="Bruce D."/>
            <person name="Goodwin L."/>
            <person name="Pitluck S."/>
            <person name="Larimer F."/>
            <person name="Land M.L."/>
            <person name="Hauser L."/>
            <person name="Muyzer G."/>
        </authorList>
    </citation>
    <scope>NUCLEOTIDE SEQUENCE [LARGE SCALE GENOMIC DNA]</scope>
    <source>
        <strain evidence="5 6">AHT 1</strain>
    </source>
</reference>
<feature type="domain" description="Phosphate acetyl/butaryl transferase" evidence="4">
    <location>
        <begin position="15"/>
        <end position="76"/>
    </location>
</feature>
<sequence length="303" mass="32503">MSFENYHQVIAALQDYDKCRMCIAGAADDTVLQAVREAKKADLVDFVLVGDEERIWRLAMTASLNLQGMEIINIKDPVEAAAHAVELTSKGKADILMKGMVNSADFLRAVLSPEGGLRTDRILSHLAVYEIPGYYRLIYMSDGGLNVEPDLGQKQAILENAVEFLQALGLEKPRAAILTANEKVNPKVQSTVDAWELKQKAAAGEIHGVVVDGPMALDVAISQDAAVHKGLESPVAGRADLLIVPNIEAGNLLGKAIIYFASGKMAGLVLGAKKPVILTSRNEPSSGKMASIALAAYSIVRNR</sequence>
<evidence type="ECO:0000256" key="2">
    <source>
        <dbReference type="ARBA" id="ARBA00022679"/>
    </source>
</evidence>
<dbReference type="PANTHER" id="PTHR43356">
    <property type="entry name" value="PHOSPHATE ACETYLTRANSFERASE"/>
    <property type="match status" value="1"/>
</dbReference>
<dbReference type="InterPro" id="IPR050500">
    <property type="entry name" value="Phos_Acetyltrans/Butyryltrans"/>
</dbReference>
<dbReference type="RefSeq" id="WP_008517210.1">
    <property type="nucleotide sequence ID" value="NZ_ACJM01000010.1"/>
</dbReference>
<feature type="domain" description="Phosphate acetyl/butaryl transferase" evidence="4">
    <location>
        <begin position="80"/>
        <end position="296"/>
    </location>
</feature>
<keyword evidence="3 5" id="KW-0012">Acyltransferase</keyword>
<evidence type="ECO:0000256" key="3">
    <source>
        <dbReference type="ARBA" id="ARBA00023315"/>
    </source>
</evidence>
<keyword evidence="6" id="KW-1185">Reference proteome</keyword>
<dbReference type="InterPro" id="IPR002505">
    <property type="entry name" value="PTA_PTB"/>
</dbReference>
<dbReference type="InterPro" id="IPR012147">
    <property type="entry name" value="P_Ac_Bu_trans"/>
</dbReference>
<proteinExistence type="inferred from homology"/>
<organism evidence="5 6">
    <name type="scientific">Dethiobacter alkaliphilus AHT 1</name>
    <dbReference type="NCBI Taxonomy" id="555088"/>
    <lineage>
        <taxon>Bacteria</taxon>
        <taxon>Bacillati</taxon>
        <taxon>Bacillota</taxon>
        <taxon>Dethiobacteria</taxon>
        <taxon>Dethiobacterales</taxon>
        <taxon>Dethiobacteraceae</taxon>
        <taxon>Dethiobacter</taxon>
    </lineage>
</organism>
<dbReference type="SUPFAM" id="SSF53659">
    <property type="entry name" value="Isocitrate/Isopropylmalate dehydrogenase-like"/>
    <property type="match status" value="1"/>
</dbReference>
<evidence type="ECO:0000256" key="1">
    <source>
        <dbReference type="ARBA" id="ARBA00005656"/>
    </source>
</evidence>
<name>C0GHW8_DETAL</name>
<dbReference type="PANTHER" id="PTHR43356:SF2">
    <property type="entry name" value="PHOSPHATE ACETYLTRANSFERASE"/>
    <property type="match status" value="1"/>
</dbReference>
<dbReference type="Gene3D" id="3.40.718.10">
    <property type="entry name" value="Isopropylmalate Dehydrogenase"/>
    <property type="match status" value="1"/>
</dbReference>
<evidence type="ECO:0000313" key="6">
    <source>
        <dbReference type="Proteomes" id="UP000006443"/>
    </source>
</evidence>
<dbReference type="eggNOG" id="COG0280">
    <property type="taxonomic scope" value="Bacteria"/>
</dbReference>
<dbReference type="AlphaFoldDB" id="C0GHW8"/>
<comment type="similarity">
    <text evidence="1">Belongs to the phosphate acetyltransferase and butyryltransferase family.</text>
</comment>
<comment type="caution">
    <text evidence="5">The sequence shown here is derived from an EMBL/GenBank/DDBJ whole genome shotgun (WGS) entry which is preliminary data.</text>
</comment>
<evidence type="ECO:0000313" key="5">
    <source>
        <dbReference type="EMBL" id="EEG77042.1"/>
    </source>
</evidence>